<dbReference type="UniPathway" id="UPA00047">
    <property type="reaction ID" value="UER00057"/>
</dbReference>
<name>A0A7G6E769_THEFR</name>
<dbReference type="AlphaFoldDB" id="A0A7G6E769"/>
<comment type="pathway">
    <text evidence="13 15">Amino-acid biosynthesis; L-isoleucine biosynthesis; L-isoleucine from 2-oxobutanoate: step 3/4.</text>
</comment>
<evidence type="ECO:0000313" key="18">
    <source>
        <dbReference type="EMBL" id="QNB47923.1"/>
    </source>
</evidence>
<evidence type="ECO:0000256" key="15">
    <source>
        <dbReference type="HAMAP-Rule" id="MF_00012"/>
    </source>
</evidence>
<feature type="binding site" evidence="15">
    <location>
        <position position="80"/>
    </location>
    <ligand>
        <name>Mg(2+)</name>
        <dbReference type="ChEBI" id="CHEBI:18420"/>
    </ligand>
</feature>
<evidence type="ECO:0000256" key="11">
    <source>
        <dbReference type="ARBA" id="ARBA00029304"/>
    </source>
</evidence>
<keyword evidence="5 15" id="KW-0479">Metal-binding</keyword>
<dbReference type="KEGG" id="tfr:BR63_17660"/>
<dbReference type="GO" id="GO:0009097">
    <property type="term" value="P:isoleucine biosynthetic process"/>
    <property type="evidence" value="ECO:0007669"/>
    <property type="project" value="UniProtKB-UniRule"/>
</dbReference>
<comment type="cofactor">
    <cofactor evidence="1 15">
        <name>Mg(2+)</name>
        <dbReference type="ChEBI" id="CHEBI:18420"/>
    </cofactor>
</comment>
<dbReference type="Gene3D" id="3.50.30.80">
    <property type="entry name" value="IlvD/EDD C-terminal domain-like"/>
    <property type="match status" value="1"/>
</dbReference>
<dbReference type="InterPro" id="IPR020558">
    <property type="entry name" value="DiOHA_6PGluconate_deHydtase_CS"/>
</dbReference>
<dbReference type="UniPathway" id="UPA00049">
    <property type="reaction ID" value="UER00061"/>
</dbReference>
<feature type="domain" description="Dihydroxy-acid/6-phosphogluconate dehydratase C-terminal" evidence="17">
    <location>
        <begin position="360"/>
        <end position="550"/>
    </location>
</feature>
<gene>
    <name evidence="15 18" type="primary">ilvD</name>
    <name evidence="18" type="ORF">BR63_17660</name>
</gene>
<dbReference type="PANTHER" id="PTHR43661">
    <property type="entry name" value="D-XYLONATE DEHYDRATASE"/>
    <property type="match status" value="1"/>
</dbReference>
<dbReference type="Pfam" id="PF00920">
    <property type="entry name" value="ILVD_EDD_N"/>
    <property type="match status" value="1"/>
</dbReference>
<dbReference type="Pfam" id="PF24877">
    <property type="entry name" value="ILV_EDD_C"/>
    <property type="match status" value="1"/>
</dbReference>
<comment type="subunit">
    <text evidence="15">Homodimer.</text>
</comment>
<evidence type="ECO:0000256" key="3">
    <source>
        <dbReference type="ARBA" id="ARBA00022605"/>
    </source>
</evidence>
<dbReference type="InterPro" id="IPR000581">
    <property type="entry name" value="ILV_EDD_N"/>
</dbReference>
<dbReference type="PROSITE" id="PS00886">
    <property type="entry name" value="ILVD_EDD_1"/>
    <property type="match status" value="1"/>
</dbReference>
<keyword evidence="10 15" id="KW-0100">Branched-chain amino acid biosynthesis</keyword>
<dbReference type="GO" id="GO:0004160">
    <property type="term" value="F:dihydroxy-acid dehydratase activity"/>
    <property type="evidence" value="ECO:0007669"/>
    <property type="project" value="UniProtKB-UniRule"/>
</dbReference>
<comment type="cofactor">
    <cofactor evidence="15">
        <name>[2Fe-2S] cluster</name>
        <dbReference type="ChEBI" id="CHEBI:190135"/>
    </cofactor>
    <text evidence="15">Binds 1 [2Fe-2S] cluster per subunit. This cluster acts as a Lewis acid cofactor.</text>
</comment>
<evidence type="ECO:0000256" key="14">
    <source>
        <dbReference type="ARBA" id="ARBA00029490"/>
    </source>
</evidence>
<proteinExistence type="inferred from homology"/>
<keyword evidence="19" id="KW-1185">Reference proteome</keyword>
<feature type="binding site" evidence="15">
    <location>
        <position position="122"/>
    </location>
    <ligand>
        <name>Mg(2+)</name>
        <dbReference type="ChEBI" id="CHEBI:18420"/>
    </ligand>
</feature>
<dbReference type="GO" id="GO:0005829">
    <property type="term" value="C:cytosol"/>
    <property type="evidence" value="ECO:0007669"/>
    <property type="project" value="TreeGrafter"/>
</dbReference>
<dbReference type="FunFam" id="3.50.30.80:FF:000001">
    <property type="entry name" value="Dihydroxy-acid dehydratase"/>
    <property type="match status" value="1"/>
</dbReference>
<evidence type="ECO:0000256" key="5">
    <source>
        <dbReference type="ARBA" id="ARBA00022723"/>
    </source>
</evidence>
<dbReference type="NCBIfam" id="NF002068">
    <property type="entry name" value="PRK00911.1"/>
    <property type="match status" value="1"/>
</dbReference>
<evidence type="ECO:0000256" key="6">
    <source>
        <dbReference type="ARBA" id="ARBA00022842"/>
    </source>
</evidence>
<evidence type="ECO:0000256" key="1">
    <source>
        <dbReference type="ARBA" id="ARBA00001946"/>
    </source>
</evidence>
<evidence type="ECO:0000256" key="2">
    <source>
        <dbReference type="ARBA" id="ARBA00006486"/>
    </source>
</evidence>
<dbReference type="InterPro" id="IPR056740">
    <property type="entry name" value="ILV_EDD_C"/>
</dbReference>
<comment type="pathway">
    <text evidence="12 15">Amino-acid biosynthesis; L-valine biosynthesis; L-valine from pyruvate: step 3/4.</text>
</comment>
<dbReference type="PANTHER" id="PTHR43661:SF3">
    <property type="entry name" value="D-XYLONATE DEHYDRATASE YAGF-RELATED"/>
    <property type="match status" value="1"/>
</dbReference>
<keyword evidence="6 15" id="KW-0460">Magnesium</keyword>
<dbReference type="RefSeq" id="WP_034424739.1">
    <property type="nucleotide sequence ID" value="NZ_CP045798.1"/>
</dbReference>
<evidence type="ECO:0000256" key="13">
    <source>
        <dbReference type="ARBA" id="ARBA00029437"/>
    </source>
</evidence>
<keyword evidence="9 15" id="KW-0456">Lyase</keyword>
<comment type="catalytic activity">
    <reaction evidence="11">
        <text>(2R)-2,3-dihydroxy-3-methylbutanoate = 3-methyl-2-oxobutanoate + H2O</text>
        <dbReference type="Rhea" id="RHEA:24809"/>
        <dbReference type="ChEBI" id="CHEBI:11851"/>
        <dbReference type="ChEBI" id="CHEBI:15377"/>
        <dbReference type="ChEBI" id="CHEBI:49072"/>
        <dbReference type="EC" id="4.2.1.9"/>
    </reaction>
    <physiologicalReaction direction="left-to-right" evidence="11">
        <dbReference type="Rhea" id="RHEA:24810"/>
    </physiologicalReaction>
</comment>
<accession>A0A7G6E769</accession>
<keyword evidence="3 15" id="KW-0028">Amino-acid biosynthesis</keyword>
<evidence type="ECO:0000256" key="9">
    <source>
        <dbReference type="ARBA" id="ARBA00023239"/>
    </source>
</evidence>
<dbReference type="EMBL" id="CP045798">
    <property type="protein sequence ID" value="QNB47923.1"/>
    <property type="molecule type" value="Genomic_DNA"/>
</dbReference>
<feature type="domain" description="Dihydroxy-acid/6-phosphogluconate dehydratase N-terminal" evidence="16">
    <location>
        <begin position="33"/>
        <end position="349"/>
    </location>
</feature>
<evidence type="ECO:0000256" key="7">
    <source>
        <dbReference type="ARBA" id="ARBA00023004"/>
    </source>
</evidence>
<feature type="binding site" description="via carbamate group" evidence="15">
    <location>
        <position position="123"/>
    </location>
    <ligand>
        <name>Mg(2+)</name>
        <dbReference type="ChEBI" id="CHEBI:18420"/>
    </ligand>
</feature>
<keyword evidence="7 15" id="KW-0408">Iron</keyword>
<dbReference type="HAMAP" id="MF_00012">
    <property type="entry name" value="IlvD"/>
    <property type="match status" value="1"/>
</dbReference>
<dbReference type="GO" id="GO:0009099">
    <property type="term" value="P:L-valine biosynthetic process"/>
    <property type="evidence" value="ECO:0007669"/>
    <property type="project" value="UniProtKB-UniRule"/>
</dbReference>
<keyword evidence="8 15" id="KW-0411">Iron-sulfur</keyword>
<comment type="function">
    <text evidence="15">Functions in the biosynthesis of branched-chain amino acids. Catalyzes the dehydration of (2R,3R)-2,3-dihydroxy-3-methylpentanoate (2,3-dihydroxy-3-methylvalerate) into 2-oxo-3-methylpentanoate (2-oxo-3-methylvalerate) and of (2R)-2,3-dihydroxy-3-methylbutanoate (2,3-dihydroxyisovalerate) into 2-oxo-3-methylbutanoate (2-oxoisovalerate), the penultimate precursor to L-isoleucine and L-valine, respectively.</text>
</comment>
<evidence type="ECO:0000256" key="12">
    <source>
        <dbReference type="ARBA" id="ARBA00029436"/>
    </source>
</evidence>
<dbReference type="InterPro" id="IPR037237">
    <property type="entry name" value="IlvD/EDD_N"/>
</dbReference>
<feature type="active site" description="Proton acceptor" evidence="15">
    <location>
        <position position="469"/>
    </location>
</feature>
<evidence type="ECO:0000256" key="8">
    <source>
        <dbReference type="ARBA" id="ARBA00023014"/>
    </source>
</evidence>
<dbReference type="NCBIfam" id="TIGR00110">
    <property type="entry name" value="ilvD"/>
    <property type="match status" value="1"/>
</dbReference>
<sequence>MMRRSQRILTRPEWSINRAYYKAMGYSDTDLEKPMIGIANAWSTTVPGHYNLRQVAEAVKEGIRQAGGTPVEFGVIGACDGIAEGHEGMRYILPTRDIIAHSIELMVQAHQYDGIVLLGSCDKIVPGMLMAAARLDLPAIFVNGGPMLGGPVLHGRKADTTSIIEAVGRLKQGEINEEELVRMEDSCAPTCGSCSFLGTANTMCCIAEALGMSLTGSAMVPAVYNDRLKVAQESGRVIVSLVEKNLTARKIITRESIENAVRLNAAIGGSTNAALHLPAIAYEAKIPLDMELFDILSRSTPLIAKMNPAAPLNVIDFYEAGGVPAVMEEIANLLHTGAMTVTGKTIGENIKGSKSTNPAVIKTFREPFSPMGGLAVLYGSLAPNSAVTKPAAINPNMLTFKGSARVFDSEEEANQAILNKAINPGEVIVIRYEGPKGGPGMPEMFKAMKLLYGLGLADKVALVTDGRFSGTNNGCFVGHISPEAAEGGPIALVQDGDLIEIDIPGRKLELLVDPEELEKRKENWRPVPPRVTEGYLYLYSKLAESADKGAIIKHRAE</sequence>
<evidence type="ECO:0000259" key="17">
    <source>
        <dbReference type="Pfam" id="PF24877"/>
    </source>
</evidence>
<dbReference type="InterPro" id="IPR004404">
    <property type="entry name" value="DihydroxyA_deHydtase"/>
</dbReference>
<organism evidence="18 19">
    <name type="scientific">Thermanaerosceptrum fracticalcis</name>
    <dbReference type="NCBI Taxonomy" id="1712410"/>
    <lineage>
        <taxon>Bacteria</taxon>
        <taxon>Bacillati</taxon>
        <taxon>Bacillota</taxon>
        <taxon>Clostridia</taxon>
        <taxon>Eubacteriales</taxon>
        <taxon>Peptococcaceae</taxon>
        <taxon>Thermanaerosceptrum</taxon>
    </lineage>
</organism>
<dbReference type="SUPFAM" id="SSF143975">
    <property type="entry name" value="IlvD/EDD N-terminal domain-like"/>
    <property type="match status" value="1"/>
</dbReference>
<dbReference type="GO" id="GO:0000287">
    <property type="term" value="F:magnesium ion binding"/>
    <property type="evidence" value="ECO:0007669"/>
    <property type="project" value="UniProtKB-UniRule"/>
</dbReference>
<dbReference type="OrthoDB" id="9807077at2"/>
<evidence type="ECO:0000259" key="16">
    <source>
        <dbReference type="Pfam" id="PF00920"/>
    </source>
</evidence>
<protein>
    <recommendedName>
        <fullName evidence="14 15">Dihydroxy-acid dehydratase</fullName>
        <shortName evidence="15">DAD</shortName>
        <ecNumber evidence="14 15">4.2.1.9</ecNumber>
    </recommendedName>
</protein>
<evidence type="ECO:0000256" key="10">
    <source>
        <dbReference type="ARBA" id="ARBA00023304"/>
    </source>
</evidence>
<reference evidence="18 19" key="1">
    <citation type="journal article" date="2019" name="Front. Microbiol.">
        <title>Thermoanaerosceptrum fracticalcis gen. nov. sp. nov., a Novel Fumarate-Fermenting Microorganism From a Deep Fractured Carbonate Aquifer of the US Great Basin.</title>
        <authorList>
            <person name="Hamilton-Brehm S.D."/>
            <person name="Stewart L.E."/>
            <person name="Zavarin M."/>
            <person name="Caldwell M."/>
            <person name="Lawson P.A."/>
            <person name="Onstott T.C."/>
            <person name="Grzymski J."/>
            <person name="Neveux I."/>
            <person name="Lollar B.S."/>
            <person name="Russell C.E."/>
            <person name="Moser D.P."/>
        </authorList>
    </citation>
    <scope>NUCLEOTIDE SEQUENCE [LARGE SCALE GENOMIC DNA]</scope>
    <source>
        <strain evidence="18 19">DRI-13</strain>
    </source>
</reference>
<dbReference type="GO" id="GO:0051537">
    <property type="term" value="F:2 iron, 2 sulfur cluster binding"/>
    <property type="evidence" value="ECO:0007669"/>
    <property type="project" value="UniProtKB-UniRule"/>
</dbReference>
<evidence type="ECO:0000313" key="19">
    <source>
        <dbReference type="Proteomes" id="UP000515847"/>
    </source>
</evidence>
<comment type="similarity">
    <text evidence="2 15">Belongs to the IlvD/Edd family.</text>
</comment>
<dbReference type="InterPro" id="IPR042096">
    <property type="entry name" value="Dihydro-acid_dehy_C"/>
</dbReference>
<comment type="catalytic activity">
    <reaction evidence="15">
        <text>(2R,3R)-2,3-dihydroxy-3-methylpentanoate = (S)-3-methyl-2-oxopentanoate + H2O</text>
        <dbReference type="Rhea" id="RHEA:27694"/>
        <dbReference type="ChEBI" id="CHEBI:15377"/>
        <dbReference type="ChEBI" id="CHEBI:35146"/>
        <dbReference type="ChEBI" id="CHEBI:49258"/>
        <dbReference type="EC" id="4.2.1.9"/>
    </reaction>
</comment>
<dbReference type="SUPFAM" id="SSF52016">
    <property type="entry name" value="LeuD/IlvD-like"/>
    <property type="match status" value="1"/>
</dbReference>
<keyword evidence="4 15" id="KW-0001">2Fe-2S</keyword>
<dbReference type="EC" id="4.2.1.9" evidence="14 15"/>
<dbReference type="Proteomes" id="UP000515847">
    <property type="component" value="Chromosome"/>
</dbReference>
<feature type="binding site" evidence="15">
    <location>
        <position position="443"/>
    </location>
    <ligand>
        <name>Mg(2+)</name>
        <dbReference type="ChEBI" id="CHEBI:18420"/>
    </ligand>
</feature>
<evidence type="ECO:0000256" key="4">
    <source>
        <dbReference type="ARBA" id="ARBA00022714"/>
    </source>
</evidence>
<feature type="modified residue" description="N6-carboxylysine" evidence="15">
    <location>
        <position position="123"/>
    </location>
</feature>
<comment type="caution">
    <text evidence="15">Lacks conserved residue(s) required for the propagation of feature annotation.</text>
</comment>